<sequence>MDTPNTAPLAGIKVLDLSRLLPGPLGAQYLADLGADVIKIEDTQAGDYAPPALRAVCNRNKRGLRLDLKHPEGQAALARLARDADVVVESFRPGVTARLKADYATLSRHNPRLVYCSITGYGQDGPLCDDAGHDLNYAAVAGVADQMGCGPDQPALSNLPVADILGGSLTAVMGILAALVDAQRTGRGRYVDIAIADGLLAGAVVPLATLNAHGATRPAGGDTLSGALACYGQYRTQDGRYLAVAALEPKFWDTLCRRLERPDLLAWHRDEDARRQAWVRSELQQRFGSQPLAHWLQLLDGADCCVAPVLKLAESLAHPHYAARGMVHAARHPEYGAGAQVASPVKMSGFQFAIRRQAPLPGEHTHQILRDAGYDDAAIASLSTRGIAR</sequence>
<dbReference type="SUPFAM" id="SSF89796">
    <property type="entry name" value="CoA-transferase family III (CaiB/BaiF)"/>
    <property type="match status" value="1"/>
</dbReference>
<evidence type="ECO:0000313" key="2">
    <source>
        <dbReference type="Proteomes" id="UP000239990"/>
    </source>
</evidence>
<dbReference type="Proteomes" id="UP000239990">
    <property type="component" value="Unassembled WGS sequence"/>
</dbReference>
<evidence type="ECO:0000313" key="1">
    <source>
        <dbReference type="EMBL" id="PPA75543.1"/>
    </source>
</evidence>
<dbReference type="OrthoDB" id="5294844at2"/>
<dbReference type="AlphaFoldDB" id="A0A2S5GRR8"/>
<dbReference type="RefSeq" id="WP_046807277.1">
    <property type="nucleotide sequence ID" value="NZ_PREU01000006.1"/>
</dbReference>
<dbReference type="InterPro" id="IPR003673">
    <property type="entry name" value="CoA-Trfase_fam_III"/>
</dbReference>
<dbReference type="PANTHER" id="PTHR48228:SF5">
    <property type="entry name" value="ALPHA-METHYLACYL-COA RACEMASE"/>
    <property type="match status" value="1"/>
</dbReference>
<dbReference type="InterPro" id="IPR044855">
    <property type="entry name" value="CoA-Trfase_III_dom3_sf"/>
</dbReference>
<proteinExistence type="predicted"/>
<dbReference type="Pfam" id="PF02515">
    <property type="entry name" value="CoA_transf_3"/>
    <property type="match status" value="1"/>
</dbReference>
<dbReference type="InterPro" id="IPR023606">
    <property type="entry name" value="CoA-Trfase_III_dom_1_sf"/>
</dbReference>
<dbReference type="InterPro" id="IPR050509">
    <property type="entry name" value="CoA-transferase_III"/>
</dbReference>
<accession>A0A2S5GRR8</accession>
<dbReference type="GO" id="GO:0016740">
    <property type="term" value="F:transferase activity"/>
    <property type="evidence" value="ECO:0007669"/>
    <property type="project" value="UniProtKB-KW"/>
</dbReference>
<organism evidence="1 2">
    <name type="scientific">Achromobacter spanius</name>
    <dbReference type="NCBI Taxonomy" id="217203"/>
    <lineage>
        <taxon>Bacteria</taxon>
        <taxon>Pseudomonadati</taxon>
        <taxon>Pseudomonadota</taxon>
        <taxon>Betaproteobacteria</taxon>
        <taxon>Burkholderiales</taxon>
        <taxon>Alcaligenaceae</taxon>
        <taxon>Achromobacter</taxon>
    </lineage>
</organism>
<name>A0A2S5GRR8_9BURK</name>
<gene>
    <name evidence="1" type="ORF">C4E15_15755</name>
</gene>
<dbReference type="PANTHER" id="PTHR48228">
    <property type="entry name" value="SUCCINYL-COA--D-CITRAMALATE COA-TRANSFERASE"/>
    <property type="match status" value="1"/>
</dbReference>
<comment type="caution">
    <text evidence="1">The sequence shown here is derived from an EMBL/GenBank/DDBJ whole genome shotgun (WGS) entry which is preliminary data.</text>
</comment>
<dbReference type="Gene3D" id="3.40.50.10540">
    <property type="entry name" value="Crotonobetainyl-coa:carnitine coa-transferase, domain 1"/>
    <property type="match status" value="1"/>
</dbReference>
<protein>
    <submittedName>
        <fullName evidence="1">CoA transferase</fullName>
    </submittedName>
</protein>
<keyword evidence="1" id="KW-0808">Transferase</keyword>
<dbReference type="EMBL" id="PREU01000006">
    <property type="protein sequence ID" value="PPA75543.1"/>
    <property type="molecule type" value="Genomic_DNA"/>
</dbReference>
<dbReference type="Gene3D" id="3.30.1540.10">
    <property type="entry name" value="formyl-coa transferase, domain 3"/>
    <property type="match status" value="1"/>
</dbReference>
<reference evidence="1 2" key="1">
    <citation type="submission" date="2018-02" db="EMBL/GenBank/DDBJ databases">
        <title>Draft Genome of Achromobacter spanius stain 6.</title>
        <authorList>
            <person name="Gunasekera T.S."/>
            <person name="Radwan O."/>
            <person name="Ruiz O.N."/>
        </authorList>
    </citation>
    <scope>NUCLEOTIDE SEQUENCE [LARGE SCALE GENOMIC DNA]</scope>
    <source>
        <strain evidence="1 2">6</strain>
    </source>
</reference>